<sequence>MALDLVQLKEMQVRNCVMMEQIIINDGAEEATTNTIMFTSLEYIFLESCSNLRSFYLGSNSVECPSLIRLTVQDCPKMVAFATSSPRQQKPFFSDKVDCEGIECPVLSDSSKAIEIRRDNFQKSLDVKNLKFLDVYGCNSLKNIFTTSMALNLVQLERMRVRNCVMMEQIITNDGAEEATTNTIMFPSLESLILKSCSSLRSFYWGHGTVEYPCLTNLAVKDCPKMVAFATSSPRKQNIKTIGIAPFFSDKVSFCLCILIFT</sequence>
<dbReference type="GeneID" id="111277908"/>
<name>A0A6P5WWS6_DURZI</name>
<dbReference type="AlphaFoldDB" id="A0A6P5WWS6"/>
<dbReference type="OrthoDB" id="1001506at2759"/>
<dbReference type="KEGG" id="dzi:111277908"/>
<dbReference type="PANTHER" id="PTHR33463">
    <property type="entry name" value="NB-ARC DOMAIN-CONTAINING PROTEIN-RELATED"/>
    <property type="match status" value="1"/>
</dbReference>
<dbReference type="PANTHER" id="PTHR33463:SF192">
    <property type="entry name" value="DISEASE RESISTANCE PROTEIN RPS2-LIKE"/>
    <property type="match status" value="1"/>
</dbReference>
<dbReference type="InterPro" id="IPR032675">
    <property type="entry name" value="LRR_dom_sf"/>
</dbReference>
<keyword evidence="1" id="KW-0611">Plant defense</keyword>
<evidence type="ECO:0000313" key="3">
    <source>
        <dbReference type="Proteomes" id="UP000515121"/>
    </source>
</evidence>
<protein>
    <submittedName>
        <fullName evidence="4">Uncharacterized protein LOC111277908</fullName>
    </submittedName>
</protein>
<keyword evidence="3" id="KW-1185">Reference proteome</keyword>
<dbReference type="SUPFAM" id="SSF52047">
    <property type="entry name" value="RNI-like"/>
    <property type="match status" value="1"/>
</dbReference>
<dbReference type="Gene3D" id="3.80.10.10">
    <property type="entry name" value="Ribonuclease Inhibitor"/>
    <property type="match status" value="1"/>
</dbReference>
<reference evidence="4" key="1">
    <citation type="submission" date="2025-08" db="UniProtKB">
        <authorList>
            <consortium name="RefSeq"/>
        </authorList>
    </citation>
    <scope>IDENTIFICATION</scope>
    <source>
        <tissue evidence="4">Fruit stalk</tissue>
    </source>
</reference>
<dbReference type="RefSeq" id="XP_022720077.1">
    <property type="nucleotide sequence ID" value="XM_022864342.1"/>
</dbReference>
<accession>A0A6P5WWS6</accession>
<organism evidence="3 4">
    <name type="scientific">Durio zibethinus</name>
    <name type="common">Durian</name>
    <dbReference type="NCBI Taxonomy" id="66656"/>
    <lineage>
        <taxon>Eukaryota</taxon>
        <taxon>Viridiplantae</taxon>
        <taxon>Streptophyta</taxon>
        <taxon>Embryophyta</taxon>
        <taxon>Tracheophyta</taxon>
        <taxon>Spermatophyta</taxon>
        <taxon>Magnoliopsida</taxon>
        <taxon>eudicotyledons</taxon>
        <taxon>Gunneridae</taxon>
        <taxon>Pentapetalae</taxon>
        <taxon>rosids</taxon>
        <taxon>malvids</taxon>
        <taxon>Malvales</taxon>
        <taxon>Malvaceae</taxon>
        <taxon>Helicteroideae</taxon>
        <taxon>Durio</taxon>
    </lineage>
</organism>
<gene>
    <name evidence="4" type="primary">LOC111277908</name>
</gene>
<evidence type="ECO:0000259" key="2">
    <source>
        <dbReference type="Pfam" id="PF23247"/>
    </source>
</evidence>
<feature type="domain" description="Disease resistance protein At4g27190-like leucine-rich repeats" evidence="2">
    <location>
        <begin position="118"/>
        <end position="164"/>
    </location>
</feature>
<dbReference type="Pfam" id="PF23247">
    <property type="entry name" value="LRR_RPS2"/>
    <property type="match status" value="1"/>
</dbReference>
<dbReference type="Proteomes" id="UP000515121">
    <property type="component" value="Unplaced"/>
</dbReference>
<proteinExistence type="predicted"/>
<dbReference type="InterPro" id="IPR050905">
    <property type="entry name" value="Plant_NBS-LRR"/>
</dbReference>
<dbReference type="InterPro" id="IPR057135">
    <property type="entry name" value="At4g27190-like_LRR"/>
</dbReference>
<evidence type="ECO:0000256" key="1">
    <source>
        <dbReference type="ARBA" id="ARBA00022821"/>
    </source>
</evidence>
<evidence type="ECO:0000313" key="4">
    <source>
        <dbReference type="RefSeq" id="XP_022720077.1"/>
    </source>
</evidence>